<keyword evidence="3" id="KW-1185">Reference proteome</keyword>
<feature type="compositionally biased region" description="Low complexity" evidence="1">
    <location>
        <begin position="1227"/>
        <end position="1248"/>
    </location>
</feature>
<evidence type="ECO:0000313" key="3">
    <source>
        <dbReference type="Proteomes" id="UP000054018"/>
    </source>
</evidence>
<feature type="region of interest" description="Disordered" evidence="1">
    <location>
        <begin position="457"/>
        <end position="535"/>
    </location>
</feature>
<feature type="compositionally biased region" description="Acidic residues" evidence="1">
    <location>
        <begin position="1043"/>
        <end position="1075"/>
    </location>
</feature>
<feature type="compositionally biased region" description="Basic and acidic residues" evidence="1">
    <location>
        <begin position="651"/>
        <end position="661"/>
    </location>
</feature>
<reference evidence="3" key="2">
    <citation type="submission" date="2015-01" db="EMBL/GenBank/DDBJ databases">
        <title>Evolutionary Origins and Diversification of the Mycorrhizal Mutualists.</title>
        <authorList>
            <consortium name="DOE Joint Genome Institute"/>
            <consortium name="Mycorrhizal Genomics Consortium"/>
            <person name="Kohler A."/>
            <person name="Kuo A."/>
            <person name="Nagy L.G."/>
            <person name="Floudas D."/>
            <person name="Copeland A."/>
            <person name="Barry K.W."/>
            <person name="Cichocki N."/>
            <person name="Veneault-Fourrey C."/>
            <person name="LaButti K."/>
            <person name="Lindquist E.A."/>
            <person name="Lipzen A."/>
            <person name="Lundell T."/>
            <person name="Morin E."/>
            <person name="Murat C."/>
            <person name="Riley R."/>
            <person name="Ohm R."/>
            <person name="Sun H."/>
            <person name="Tunlid A."/>
            <person name="Henrissat B."/>
            <person name="Grigoriev I.V."/>
            <person name="Hibbett D.S."/>
            <person name="Martin F."/>
        </authorList>
    </citation>
    <scope>NUCLEOTIDE SEQUENCE [LARGE SCALE GENOMIC DNA]</scope>
    <source>
        <strain evidence="3">441</strain>
    </source>
</reference>
<feature type="compositionally biased region" description="Polar residues" evidence="1">
    <location>
        <begin position="622"/>
        <end position="631"/>
    </location>
</feature>
<feature type="compositionally biased region" description="Polar residues" evidence="1">
    <location>
        <begin position="1185"/>
        <end position="1201"/>
    </location>
</feature>
<evidence type="ECO:0000313" key="2">
    <source>
        <dbReference type="EMBL" id="KIK25902.1"/>
    </source>
</evidence>
<feature type="compositionally biased region" description="Low complexity" evidence="1">
    <location>
        <begin position="1127"/>
        <end position="1140"/>
    </location>
</feature>
<feature type="compositionally biased region" description="Acidic residues" evidence="1">
    <location>
        <begin position="515"/>
        <end position="529"/>
    </location>
</feature>
<feature type="compositionally biased region" description="Low complexity" evidence="1">
    <location>
        <begin position="873"/>
        <end position="895"/>
    </location>
</feature>
<name>A0A0C9ZUI0_9AGAM</name>
<feature type="compositionally biased region" description="Low complexity" evidence="1">
    <location>
        <begin position="818"/>
        <end position="846"/>
    </location>
</feature>
<dbReference type="Proteomes" id="UP000054018">
    <property type="component" value="Unassembled WGS sequence"/>
</dbReference>
<organism evidence="2 3">
    <name type="scientific">Pisolithus microcarpus 441</name>
    <dbReference type="NCBI Taxonomy" id="765257"/>
    <lineage>
        <taxon>Eukaryota</taxon>
        <taxon>Fungi</taxon>
        <taxon>Dikarya</taxon>
        <taxon>Basidiomycota</taxon>
        <taxon>Agaricomycotina</taxon>
        <taxon>Agaricomycetes</taxon>
        <taxon>Agaricomycetidae</taxon>
        <taxon>Boletales</taxon>
        <taxon>Sclerodermatineae</taxon>
        <taxon>Pisolithaceae</taxon>
        <taxon>Pisolithus</taxon>
    </lineage>
</organism>
<feature type="region of interest" description="Disordered" evidence="1">
    <location>
        <begin position="787"/>
        <end position="919"/>
    </location>
</feature>
<feature type="compositionally biased region" description="Polar residues" evidence="1">
    <location>
        <begin position="896"/>
        <end position="906"/>
    </location>
</feature>
<feature type="region of interest" description="Disordered" evidence="1">
    <location>
        <begin position="622"/>
        <end position="681"/>
    </location>
</feature>
<feature type="region of interest" description="Disordered" evidence="1">
    <location>
        <begin position="323"/>
        <end position="379"/>
    </location>
</feature>
<dbReference type="OrthoDB" id="3158970at2759"/>
<gene>
    <name evidence="2" type="ORF">PISMIDRAFT_28753</name>
</gene>
<evidence type="ECO:0000256" key="1">
    <source>
        <dbReference type="SAM" id="MobiDB-lite"/>
    </source>
</evidence>
<sequence>MTPTRSSPSTTTTTETTETSGEDRVCYYYKGKHTNRSWQHLPPELVRSIATHYLLDHQSSNYTPLTWDAKELWHLRIVYTTLRDALDLERLMQVTPAWAAALETHLFWAKACTVIDPHAVLAHFSILRSKPSQPGAPLPLHHQTPYRHFRQMTARSCYVCRINAPYTSAGLTNAKRTIEALNLGTIALCREHRKSTFCGLCLREAPPNECDPPHPLQQQSLLSALQASVPVQPFQTAFDVQTGAMRFVQQQQYPQQQHHQLPPHIQPTSTPTLPFNPALLVCCAENEDDETWPGIETTCRSCRNEWLWQRISTSARDREALGGPRFGVAMSHPHARSRSQVAKAGRRRSDSSRSSYRPLDSDHDSNTSSMTRFPPFKYSSPDWETRQTVDAFIDLGEGSISEVISVAREKFWLRKETKMVALMEQAVAATRWTGGEIGVDVGADVAVCAETGSGEVVGHEQRGSANNSCSPSLRSHASSLYEEGAPHTTSPNPRVSQAPRAVEYGGDQDPHSDVDAEELEEEEEEEDPELLSLTEDAGGIRDLAISDWARTRILDGHWVSPADQWYGYAWPAGGGARDVGDETESEPDFEVSCGATVDVGTRVGGKRVRRVRAVHPCPWTVAPSTCDTSPLSEGALSAKPNANGDANPNPNHEDSDGSRDETEQEEEEGIHPRMSTVRSHAPPSFSLCEQAYRAYQKQLRDILLPAMVNLVRKIVVEATYGTGYWPRFNRTGGGERDSPGGKGRGLGAIVDPAVRVAKMGMEEVLEGLRQPGVWFEGYDWVGLALPSSKPSSLSSSPSVPTKSGGETVKPEEREEDTNSSTSDRSASDTSSHTTSPVLSTTTLQTTPSPPPTRGQAEKRGGKDKVIPPPRVPRPVISTQTTSTSASGSVTSTTGSDATPKTATGTGIRTPKLPRLPPIPISPTLARPRLLHPIPYIPITLAYMPQFSLEAFKVVWREACAPLFHCRCSICERAIMNANANQNVGVNNTNTNAAPTHQQQEVPVQNVRPDVYQTQHHYQQQRCPPQVALEEVQLHSRPEVVAHEEEEEEEEYYEEEEEEEESEDEDEDEQDGDTNDAEAPSLANLYDHDREHAVTPRKRSCGDLEAESQTEGGTTVPRVGTPPKRARVGAVVVSAVPDVSSLTPLPTQNGKREVVSYPATTATASPRQRKRSSEELEVSGDGGGQTNSTSSANNADQMQMGSLQKRLRVEPTSATATGTGGRDRKTSIPRSLSTTPPSSVTAVSSNLSSSEEEGIGGGKKARGGAEYVDVSMQPGGGAGVVKTGLVLGGELDGLYVFEEV</sequence>
<accession>A0A0C9ZUI0</accession>
<feature type="compositionally biased region" description="Low complexity" evidence="1">
    <location>
        <begin position="638"/>
        <end position="650"/>
    </location>
</feature>
<reference evidence="2 3" key="1">
    <citation type="submission" date="2014-04" db="EMBL/GenBank/DDBJ databases">
        <authorList>
            <consortium name="DOE Joint Genome Institute"/>
            <person name="Kuo A."/>
            <person name="Kohler A."/>
            <person name="Costa M.D."/>
            <person name="Nagy L.G."/>
            <person name="Floudas D."/>
            <person name="Copeland A."/>
            <person name="Barry K.W."/>
            <person name="Cichocki N."/>
            <person name="Veneault-Fourrey C."/>
            <person name="LaButti K."/>
            <person name="Lindquist E.A."/>
            <person name="Lipzen A."/>
            <person name="Lundell T."/>
            <person name="Morin E."/>
            <person name="Murat C."/>
            <person name="Sun H."/>
            <person name="Tunlid A."/>
            <person name="Henrissat B."/>
            <person name="Grigoriev I.V."/>
            <person name="Hibbett D.S."/>
            <person name="Martin F."/>
            <person name="Nordberg H.P."/>
            <person name="Cantor M.N."/>
            <person name="Hua S.X."/>
        </authorList>
    </citation>
    <scope>NUCLEOTIDE SEQUENCE [LARGE SCALE GENOMIC DNA]</scope>
    <source>
        <strain evidence="2 3">441</strain>
    </source>
</reference>
<dbReference type="STRING" id="765257.A0A0C9ZUI0"/>
<dbReference type="HOGENOM" id="CLU_007338_0_0_1"/>
<proteinExistence type="predicted"/>
<feature type="compositionally biased region" description="Polar residues" evidence="1">
    <location>
        <begin position="463"/>
        <end position="478"/>
    </location>
</feature>
<dbReference type="EMBL" id="KN833705">
    <property type="protein sequence ID" value="KIK25902.1"/>
    <property type="molecule type" value="Genomic_DNA"/>
</dbReference>
<feature type="compositionally biased region" description="Low complexity" evidence="1">
    <location>
        <begin position="787"/>
        <end position="803"/>
    </location>
</feature>
<protein>
    <submittedName>
        <fullName evidence="2">Unplaced genomic scaffold scaffold_21, whole genome shotgun sequence</fullName>
    </submittedName>
</protein>
<feature type="compositionally biased region" description="Basic and acidic residues" evidence="1">
    <location>
        <begin position="855"/>
        <end position="865"/>
    </location>
</feature>
<feature type="region of interest" description="Disordered" evidence="1">
    <location>
        <begin position="1035"/>
        <end position="1261"/>
    </location>
</feature>